<protein>
    <recommendedName>
        <fullName evidence="4">DUF2325 domain-containing protein</fullName>
    </recommendedName>
</protein>
<organism evidence="2 3">
    <name type="scientific">Pseudogulbenkiania subflava DSM 22618</name>
    <dbReference type="NCBI Taxonomy" id="1123014"/>
    <lineage>
        <taxon>Bacteria</taxon>
        <taxon>Pseudomonadati</taxon>
        <taxon>Pseudomonadota</taxon>
        <taxon>Betaproteobacteria</taxon>
        <taxon>Neisseriales</taxon>
        <taxon>Chromobacteriaceae</taxon>
        <taxon>Pseudogulbenkiania</taxon>
    </lineage>
</organism>
<gene>
    <name evidence="2" type="ORF">SAMN02745746_02342</name>
</gene>
<sequence length="83" mass="9573">MRALIIGGDHIEPTRRALHAQGYEDIVHWSGRKTGDLTRPLPAHVQHMVIVLGYVNHNLARRMRQLAREHRIHVDYVGRKGSH</sequence>
<keyword evidence="3" id="KW-1185">Reference proteome</keyword>
<proteinExistence type="inferred from homology"/>
<dbReference type="STRING" id="1123014.SAMN02745746_02342"/>
<dbReference type="Pfam" id="PF10087">
    <property type="entry name" value="DUF2325"/>
    <property type="match status" value="1"/>
</dbReference>
<dbReference type="InterPro" id="IPR016772">
    <property type="entry name" value="UCP020408"/>
</dbReference>
<reference evidence="3" key="1">
    <citation type="submission" date="2017-04" db="EMBL/GenBank/DDBJ databases">
        <authorList>
            <person name="Varghese N."/>
            <person name="Submissions S."/>
        </authorList>
    </citation>
    <scope>NUCLEOTIDE SEQUENCE [LARGE SCALE GENOMIC DNA]</scope>
    <source>
        <strain evidence="3">DSM 22618</strain>
    </source>
</reference>
<dbReference type="EMBL" id="FXAG01000012">
    <property type="protein sequence ID" value="SMF28314.1"/>
    <property type="molecule type" value="Genomic_DNA"/>
</dbReference>
<evidence type="ECO:0000313" key="3">
    <source>
        <dbReference type="Proteomes" id="UP000192920"/>
    </source>
</evidence>
<name>A0A1Y6BTP2_9NEIS</name>
<evidence type="ECO:0000256" key="1">
    <source>
        <dbReference type="ARBA" id="ARBA00007189"/>
    </source>
</evidence>
<dbReference type="RefSeq" id="WP_085276591.1">
    <property type="nucleotide sequence ID" value="NZ_FXAG01000012.1"/>
</dbReference>
<accession>A0A1Y6BTP2</accession>
<dbReference type="Proteomes" id="UP000192920">
    <property type="component" value="Unassembled WGS sequence"/>
</dbReference>
<evidence type="ECO:0008006" key="4">
    <source>
        <dbReference type="Google" id="ProtNLM"/>
    </source>
</evidence>
<evidence type="ECO:0000313" key="2">
    <source>
        <dbReference type="EMBL" id="SMF28314.1"/>
    </source>
</evidence>
<comment type="similarity">
    <text evidence="1">Belongs to the UPF0751 family.</text>
</comment>
<dbReference type="AlphaFoldDB" id="A0A1Y6BTP2"/>